<keyword evidence="3" id="KW-0808">Transferase</keyword>
<feature type="domain" description="AB hydrolase-1" evidence="2">
    <location>
        <begin position="28"/>
        <end position="271"/>
    </location>
</feature>
<protein>
    <submittedName>
        <fullName evidence="3">Putative hydrolases or acyltransferases (Alpha/beta hydrolase superfamily)</fullName>
        <ecNumber evidence="3">3.4.11.5</ecNumber>
    </submittedName>
</protein>
<dbReference type="Pfam" id="PF00561">
    <property type="entry name" value="Abhydrolase_1"/>
    <property type="match status" value="1"/>
</dbReference>
<keyword evidence="3" id="KW-0031">Aminopeptidase</keyword>
<gene>
    <name evidence="3" type="ORF">HLUCCA11_12175</name>
</gene>
<dbReference type="GO" id="GO:0016746">
    <property type="term" value="F:acyltransferase activity"/>
    <property type="evidence" value="ECO:0007669"/>
    <property type="project" value="UniProtKB-KW"/>
</dbReference>
<dbReference type="EC" id="3.4.11.5" evidence="3"/>
<keyword evidence="3" id="KW-0645">Protease</keyword>
<evidence type="ECO:0000313" key="3">
    <source>
        <dbReference type="EMBL" id="KPQ35170.1"/>
    </source>
</evidence>
<dbReference type="InterPro" id="IPR050266">
    <property type="entry name" value="AB_hydrolase_sf"/>
</dbReference>
<evidence type="ECO:0000256" key="1">
    <source>
        <dbReference type="ARBA" id="ARBA00022801"/>
    </source>
</evidence>
<evidence type="ECO:0000259" key="2">
    <source>
        <dbReference type="Pfam" id="PF00561"/>
    </source>
</evidence>
<accession>A0A0N8KN02</accession>
<dbReference type="PRINTS" id="PR00111">
    <property type="entry name" value="ABHYDROLASE"/>
</dbReference>
<sequence length="294" mass="32868">MSYISVNGVDHYYQWISTQDHPGNDLKPVMVFLHGWAGSARYWESTAEAIKDEYDCLLYDMRGFGRSHAPTPEVIAADPSLSSLESFAEDLVSLLNALSLTQPIYMNAHSLGGTVGLYFLDRYPERVKKAILTCNGSFPYQKWAFEAFYFFGAYVVAFRPKWLGQIPLAPQMFMSRFLKQTIPLAEKQAFLNDFLMADGPTSIGTLKAAVSKHATEVMPVAFANLQVPTLMISGEYDKITPAKLGREAASISEQMQYVLMPNTAHFPMLEDAENYLRITRAFLTEAEQPVGVSA</sequence>
<dbReference type="AlphaFoldDB" id="A0A0N8KN02"/>
<name>A0A0N8KN02_9CYAN</name>
<dbReference type="PANTHER" id="PTHR43798">
    <property type="entry name" value="MONOACYLGLYCEROL LIPASE"/>
    <property type="match status" value="1"/>
</dbReference>
<evidence type="ECO:0000313" key="4">
    <source>
        <dbReference type="Proteomes" id="UP000050465"/>
    </source>
</evidence>
<dbReference type="GO" id="GO:0016020">
    <property type="term" value="C:membrane"/>
    <property type="evidence" value="ECO:0007669"/>
    <property type="project" value="TreeGrafter"/>
</dbReference>
<dbReference type="InterPro" id="IPR029058">
    <property type="entry name" value="AB_hydrolase_fold"/>
</dbReference>
<dbReference type="EMBL" id="LJZR01000014">
    <property type="protein sequence ID" value="KPQ35170.1"/>
    <property type="molecule type" value="Genomic_DNA"/>
</dbReference>
<dbReference type="PANTHER" id="PTHR43798:SF31">
    <property type="entry name" value="AB HYDROLASE SUPERFAMILY PROTEIN YCLE"/>
    <property type="match status" value="1"/>
</dbReference>
<dbReference type="PATRIC" id="fig|1666911.3.peg.4514"/>
<dbReference type="SUPFAM" id="SSF53474">
    <property type="entry name" value="alpha/beta-Hydrolases"/>
    <property type="match status" value="1"/>
</dbReference>
<dbReference type="GO" id="GO:0004177">
    <property type="term" value="F:aminopeptidase activity"/>
    <property type="evidence" value="ECO:0007669"/>
    <property type="project" value="UniProtKB-KW"/>
</dbReference>
<dbReference type="STRING" id="1666911.HLUCCA11_12175"/>
<comment type="caution">
    <text evidence="3">The sequence shown here is derived from an EMBL/GenBank/DDBJ whole genome shotgun (WGS) entry which is preliminary data.</text>
</comment>
<keyword evidence="1 3" id="KW-0378">Hydrolase</keyword>
<organism evidence="3 4">
    <name type="scientific">Phormidesmis priestleyi Ana</name>
    <dbReference type="NCBI Taxonomy" id="1666911"/>
    <lineage>
        <taxon>Bacteria</taxon>
        <taxon>Bacillati</taxon>
        <taxon>Cyanobacteriota</taxon>
        <taxon>Cyanophyceae</taxon>
        <taxon>Leptolyngbyales</taxon>
        <taxon>Leptolyngbyaceae</taxon>
        <taxon>Phormidesmis</taxon>
    </lineage>
</organism>
<dbReference type="InterPro" id="IPR000073">
    <property type="entry name" value="AB_hydrolase_1"/>
</dbReference>
<keyword evidence="3" id="KW-0012">Acyltransferase</keyword>
<dbReference type="Gene3D" id="3.40.50.1820">
    <property type="entry name" value="alpha/beta hydrolase"/>
    <property type="match status" value="1"/>
</dbReference>
<reference evidence="3 4" key="1">
    <citation type="submission" date="2015-09" db="EMBL/GenBank/DDBJ databases">
        <title>Identification and resolution of microdiversity through metagenomic sequencing of parallel consortia.</title>
        <authorList>
            <person name="Nelson W.C."/>
            <person name="Romine M.F."/>
            <person name="Lindemann S.R."/>
        </authorList>
    </citation>
    <scope>NUCLEOTIDE SEQUENCE [LARGE SCALE GENOMIC DNA]</scope>
    <source>
        <strain evidence="3">Ana</strain>
    </source>
</reference>
<proteinExistence type="predicted"/>
<dbReference type="Proteomes" id="UP000050465">
    <property type="component" value="Unassembled WGS sequence"/>
</dbReference>